<evidence type="ECO:0000313" key="11">
    <source>
        <dbReference type="Proteomes" id="UP000002605"/>
    </source>
</evidence>
<sequence>MLFLLLILPFGFSFNPFKNKNMAQDRLLCKNCSSYFPNQPPWNLSYAPFTVICPPGELIRDANNASLCQEESNYITHRNAKTEISLKSLFHRNKIPNFDIETFWSIKTKPIQIAISISGGGYRSMLTGAGVVLALDNRYPNSLLCLNGLLQSTSYIAGISGGSWLVMSNFINDFEPIHKLKDLISEKWDLEESLLQGVPNFDTSELQKDQQQQQQQNLESKNKYKNKKQGMFSSILELFISVKSSSAGNTNGNSQPGFSGWIGSLFNSPQEQPLTKPNQTQTQTTDGYRLIKKYLHFYKELLIEVRDKKKAGFHTSFTDYWGRALVRRIFKSTARTPGATISAATHVLTSFKEYDQPFPIIGTIEKDPSNPEFSTNLESHCFELTPFEFGSWDSYLHAFIPIKYLGTSLKSNVPTKKSTTGNYSYCVSGFDNVGFITGTSSSIFNHVFFSVYKLLESYESDAVSLIETTLKSLGLSSEWKTLKNPKLHADYALYSPNPFFQYGKNNTSIWESPDLYLVDGGDDGQNIPFHPFLTAARNVDIILAYDMSNEKDNYPNGTVLARTSQRYKQTNNTKIEIPYFRLPDGITTKSLIKSIFPKVPTPKQITTSGLNKHPIFLGCDIVEDYEALEFHDMVPRETQIRPQNYLPPLIVYHANNNYSYRSNTSTFQLSYNKTEVYGMINNGYNLATYMNSTLFSVCLNCAIIKREFDRLSLRINPKWHDNKFSIPKICKMCYKTFCWRDN</sequence>
<dbReference type="Pfam" id="PF01735">
    <property type="entry name" value="PLA2_B"/>
    <property type="match status" value="2"/>
</dbReference>
<dbReference type="InterPro" id="IPR002642">
    <property type="entry name" value="LysoPLipase_cat_dom"/>
</dbReference>
<dbReference type="PANTHER" id="PTHR10728">
    <property type="entry name" value="CYTOSOLIC PHOSPHOLIPASE A2"/>
    <property type="match status" value="1"/>
</dbReference>
<protein>
    <recommendedName>
        <fullName evidence="6">Lysophospholipase</fullName>
        <ecNumber evidence="6">3.1.1.5</ecNumber>
    </recommendedName>
</protein>
<evidence type="ECO:0000256" key="2">
    <source>
        <dbReference type="ARBA" id="ARBA00022801"/>
    </source>
</evidence>
<evidence type="ECO:0000256" key="3">
    <source>
        <dbReference type="ARBA" id="ARBA00022963"/>
    </source>
</evidence>
<proteinExistence type="inferred from homology"/>
<organism evidence="10 11">
    <name type="scientific">Candida dubliniensis (strain CD36 / ATCC MYA-646 / CBS 7987 / NCPF 3949 / NRRL Y-17841)</name>
    <name type="common">Yeast</name>
    <dbReference type="NCBI Taxonomy" id="573826"/>
    <lineage>
        <taxon>Eukaryota</taxon>
        <taxon>Fungi</taxon>
        <taxon>Dikarya</taxon>
        <taxon>Ascomycota</taxon>
        <taxon>Saccharomycotina</taxon>
        <taxon>Pichiomycetes</taxon>
        <taxon>Debaryomycetaceae</taxon>
        <taxon>Candida/Lodderomyces clade</taxon>
        <taxon>Candida</taxon>
    </lineage>
</organism>
<keyword evidence="11" id="KW-1185">Reference proteome</keyword>
<dbReference type="VEuPathDB" id="FungiDB:CD36_50790"/>
<reference evidence="10 11" key="1">
    <citation type="journal article" date="2009" name="Genome Res.">
        <title>Comparative genomics of the fungal pathogens Candida dubliniensis and Candida albicans.</title>
        <authorList>
            <person name="Jackson A.P."/>
            <person name="Gamble J.A."/>
            <person name="Yeomans T."/>
            <person name="Moran G.P."/>
            <person name="Saunders D."/>
            <person name="Harris D."/>
            <person name="Aslett M."/>
            <person name="Barrell J.F."/>
            <person name="Butler G."/>
            <person name="Citiulo F."/>
            <person name="Coleman D.C."/>
            <person name="de Groot P.W.J."/>
            <person name="Goodwin T.J."/>
            <person name="Quail M.A."/>
            <person name="McQuillan J."/>
            <person name="Munro C.A."/>
            <person name="Pain A."/>
            <person name="Poulter R.T."/>
            <person name="Rajandream M.A."/>
            <person name="Renauld H."/>
            <person name="Spiering M.J."/>
            <person name="Tivey A."/>
            <person name="Gow N.A.R."/>
            <person name="Barrell B."/>
            <person name="Sullivan D.J."/>
            <person name="Berriman M."/>
        </authorList>
    </citation>
    <scope>NUCLEOTIDE SEQUENCE [LARGE SCALE GENOMIC DNA]</scope>
    <source>
        <strain evidence="11">CD36 / ATCC MYA-646 / CBS 7987 / NCPF 3949 / NRRL Y-17841</strain>
    </source>
</reference>
<dbReference type="InterPro" id="IPR016035">
    <property type="entry name" value="Acyl_Trfase/lysoPLipase"/>
</dbReference>
<keyword evidence="3 5" id="KW-0442">Lipid degradation</keyword>
<evidence type="ECO:0000256" key="6">
    <source>
        <dbReference type="RuleBase" id="RU362103"/>
    </source>
</evidence>
<dbReference type="GO" id="GO:0005576">
    <property type="term" value="C:extracellular region"/>
    <property type="evidence" value="ECO:0007669"/>
    <property type="project" value="TreeGrafter"/>
</dbReference>
<dbReference type="CGD" id="CAL0000170494">
    <property type="gene designation" value="Cd36_50790"/>
</dbReference>
<dbReference type="GO" id="GO:0004623">
    <property type="term" value="F:phospholipase A2 activity"/>
    <property type="evidence" value="ECO:0007669"/>
    <property type="project" value="TreeGrafter"/>
</dbReference>
<dbReference type="AlphaFoldDB" id="B9WH20"/>
<feature type="region of interest" description="Disordered" evidence="7">
    <location>
        <begin position="204"/>
        <end position="223"/>
    </location>
</feature>
<dbReference type="HOGENOM" id="CLU_014602_0_0_1"/>
<name>B9WH20_CANDC</name>
<evidence type="ECO:0000256" key="5">
    <source>
        <dbReference type="PROSITE-ProRule" id="PRU00555"/>
    </source>
</evidence>
<gene>
    <name evidence="9" type="ordered locus">Cd36_50790</name>
    <name evidence="10" type="ORF">CD36_50790</name>
</gene>
<dbReference type="OrthoDB" id="4084751at2759"/>
<dbReference type="PANTHER" id="PTHR10728:SF56">
    <property type="entry name" value="MEIOTIC PHOSPHOLIPASE SPO1-RELATED"/>
    <property type="match status" value="1"/>
</dbReference>
<keyword evidence="2 5" id="KW-0378">Hydrolase</keyword>
<keyword evidence="4 5" id="KW-0443">Lipid metabolism</keyword>
<comment type="catalytic activity">
    <reaction evidence="6">
        <text>a 1-acyl-sn-glycero-3-phosphocholine + H2O = sn-glycerol 3-phosphocholine + a fatty acid + H(+)</text>
        <dbReference type="Rhea" id="RHEA:15177"/>
        <dbReference type="ChEBI" id="CHEBI:15377"/>
        <dbReference type="ChEBI" id="CHEBI:15378"/>
        <dbReference type="ChEBI" id="CHEBI:16870"/>
        <dbReference type="ChEBI" id="CHEBI:28868"/>
        <dbReference type="ChEBI" id="CHEBI:58168"/>
        <dbReference type="EC" id="3.1.1.5"/>
    </reaction>
</comment>
<dbReference type="GO" id="GO:0046475">
    <property type="term" value="P:glycerophospholipid catabolic process"/>
    <property type="evidence" value="ECO:0007669"/>
    <property type="project" value="TreeGrafter"/>
</dbReference>
<dbReference type="EC" id="3.1.1.5" evidence="6"/>
<dbReference type="SUPFAM" id="SSF52151">
    <property type="entry name" value="FabD/lysophospholipase-like"/>
    <property type="match status" value="1"/>
</dbReference>
<accession>B9WH20</accession>
<dbReference type="Proteomes" id="UP000002605">
    <property type="component" value="Chromosome 5"/>
</dbReference>
<dbReference type="GO" id="GO:0005783">
    <property type="term" value="C:endoplasmic reticulum"/>
    <property type="evidence" value="ECO:0007669"/>
    <property type="project" value="TreeGrafter"/>
</dbReference>
<comment type="similarity">
    <text evidence="1 6">Belongs to the lysophospholipase family.</text>
</comment>
<dbReference type="GeneID" id="8048055"/>
<evidence type="ECO:0000256" key="4">
    <source>
        <dbReference type="ARBA" id="ARBA00023098"/>
    </source>
</evidence>
<dbReference type="SMART" id="SM00022">
    <property type="entry name" value="PLAc"/>
    <property type="match status" value="1"/>
</dbReference>
<dbReference type="GO" id="GO:0005886">
    <property type="term" value="C:plasma membrane"/>
    <property type="evidence" value="ECO:0007669"/>
    <property type="project" value="TreeGrafter"/>
</dbReference>
<dbReference type="PROSITE" id="PS51210">
    <property type="entry name" value="PLA2C"/>
    <property type="match status" value="1"/>
</dbReference>
<evidence type="ECO:0000256" key="7">
    <source>
        <dbReference type="SAM" id="MobiDB-lite"/>
    </source>
</evidence>
<evidence type="ECO:0000313" key="9">
    <source>
        <dbReference type="CGD" id="CAL0000170494"/>
    </source>
</evidence>
<dbReference type="EMBL" id="FM992692">
    <property type="protein sequence ID" value="CAX41461.1"/>
    <property type="molecule type" value="Genomic_DNA"/>
</dbReference>
<feature type="domain" description="PLA2c" evidence="8">
    <location>
        <begin position="52"/>
        <end position="742"/>
    </location>
</feature>
<dbReference type="GO" id="GO:0004622">
    <property type="term" value="F:phosphatidylcholine lysophospholipase activity"/>
    <property type="evidence" value="ECO:0007669"/>
    <property type="project" value="UniProtKB-EC"/>
</dbReference>
<evidence type="ECO:0000256" key="1">
    <source>
        <dbReference type="ARBA" id="ARBA00008780"/>
    </source>
</evidence>
<dbReference type="GO" id="GO:0005829">
    <property type="term" value="C:cytosol"/>
    <property type="evidence" value="ECO:0007669"/>
    <property type="project" value="TreeGrafter"/>
</dbReference>
<dbReference type="RefSeq" id="XP_002420383.1">
    <property type="nucleotide sequence ID" value="XM_002420338.1"/>
</dbReference>
<dbReference type="eggNOG" id="KOG1325">
    <property type="taxonomic scope" value="Eukaryota"/>
</dbReference>
<dbReference type="Gene3D" id="3.40.1090.10">
    <property type="entry name" value="Cytosolic phospholipase A2 catalytic domain"/>
    <property type="match status" value="2"/>
</dbReference>
<dbReference type="KEGG" id="cdu:CD36_50790"/>
<evidence type="ECO:0000313" key="10">
    <source>
        <dbReference type="EMBL" id="CAX41461.1"/>
    </source>
</evidence>
<evidence type="ECO:0000259" key="8">
    <source>
        <dbReference type="PROSITE" id="PS51210"/>
    </source>
</evidence>